<dbReference type="GO" id="GO:0016987">
    <property type="term" value="F:sigma factor activity"/>
    <property type="evidence" value="ECO:0007669"/>
    <property type="project" value="UniProtKB-KW"/>
</dbReference>
<dbReference type="PANTHER" id="PTHR43133:SF8">
    <property type="entry name" value="RNA POLYMERASE SIGMA FACTOR HI_1459-RELATED"/>
    <property type="match status" value="1"/>
</dbReference>
<evidence type="ECO:0000313" key="8">
    <source>
        <dbReference type="EMBL" id="MYH63257.1"/>
    </source>
</evidence>
<evidence type="ECO:0000256" key="2">
    <source>
        <dbReference type="ARBA" id="ARBA00023015"/>
    </source>
</evidence>
<dbReference type="InterPro" id="IPR039425">
    <property type="entry name" value="RNA_pol_sigma-70-like"/>
</dbReference>
<evidence type="ECO:0000256" key="1">
    <source>
        <dbReference type="ARBA" id="ARBA00010641"/>
    </source>
</evidence>
<dbReference type="Pfam" id="PF08281">
    <property type="entry name" value="Sigma70_r4_2"/>
    <property type="match status" value="1"/>
</dbReference>
<gene>
    <name evidence="8" type="ORF">F4148_16375</name>
</gene>
<evidence type="ECO:0000256" key="3">
    <source>
        <dbReference type="ARBA" id="ARBA00023082"/>
    </source>
</evidence>
<protein>
    <submittedName>
        <fullName evidence="8">Sigma-70 family RNA polymerase sigma factor</fullName>
    </submittedName>
</protein>
<feature type="domain" description="RNA polymerase sigma-70 region 2" evidence="6">
    <location>
        <begin position="23"/>
        <end position="89"/>
    </location>
</feature>
<keyword evidence="4" id="KW-0238">DNA-binding</keyword>
<evidence type="ECO:0000256" key="4">
    <source>
        <dbReference type="ARBA" id="ARBA00023125"/>
    </source>
</evidence>
<organism evidence="8">
    <name type="scientific">Caldilineaceae bacterium SB0675_bin_29</name>
    <dbReference type="NCBI Taxonomy" id="2605266"/>
    <lineage>
        <taxon>Bacteria</taxon>
        <taxon>Bacillati</taxon>
        <taxon>Chloroflexota</taxon>
        <taxon>Caldilineae</taxon>
        <taxon>Caldilineales</taxon>
        <taxon>Caldilineaceae</taxon>
    </lineage>
</organism>
<dbReference type="PANTHER" id="PTHR43133">
    <property type="entry name" value="RNA POLYMERASE ECF-TYPE SIGMA FACTO"/>
    <property type="match status" value="1"/>
</dbReference>
<name>A0A6B1G4B1_9CHLR</name>
<dbReference type="SUPFAM" id="SSF88659">
    <property type="entry name" value="Sigma3 and sigma4 domains of RNA polymerase sigma factors"/>
    <property type="match status" value="1"/>
</dbReference>
<comment type="caution">
    <text evidence="8">The sequence shown here is derived from an EMBL/GenBank/DDBJ whole genome shotgun (WGS) entry which is preliminary data.</text>
</comment>
<dbReference type="Pfam" id="PF04542">
    <property type="entry name" value="Sigma70_r2"/>
    <property type="match status" value="1"/>
</dbReference>
<dbReference type="InterPro" id="IPR013325">
    <property type="entry name" value="RNA_pol_sigma_r2"/>
</dbReference>
<dbReference type="CDD" id="cd06171">
    <property type="entry name" value="Sigma70_r4"/>
    <property type="match status" value="1"/>
</dbReference>
<sequence>MSMDQDNLIQRALQGDLEAFNQLVIEYQGLGYGVAYRLLDDPDSAADALQDSFIKAYRALDNYRGGSFKSWLMRIVVNTCYDHLRSRQRKRTESLDDLPVEEDYVAQLTDRSETPHEYAERRELQALIGSAITSLPEVLRTAIVLRDVEGYAYEEIAEITSAAVGTVKSRINRARGRVRDYLSKNAELLPSVYRHSLK</sequence>
<dbReference type="Gene3D" id="1.10.10.10">
    <property type="entry name" value="Winged helix-like DNA-binding domain superfamily/Winged helix DNA-binding domain"/>
    <property type="match status" value="1"/>
</dbReference>
<dbReference type="NCBIfam" id="TIGR02937">
    <property type="entry name" value="sigma70-ECF"/>
    <property type="match status" value="1"/>
</dbReference>
<comment type="similarity">
    <text evidence="1">Belongs to the sigma-70 factor family. ECF subfamily.</text>
</comment>
<dbReference type="GO" id="GO:0006352">
    <property type="term" value="P:DNA-templated transcription initiation"/>
    <property type="evidence" value="ECO:0007669"/>
    <property type="project" value="InterPro"/>
</dbReference>
<evidence type="ECO:0000259" key="6">
    <source>
        <dbReference type="Pfam" id="PF04542"/>
    </source>
</evidence>
<dbReference type="InterPro" id="IPR007627">
    <property type="entry name" value="RNA_pol_sigma70_r2"/>
</dbReference>
<proteinExistence type="inferred from homology"/>
<dbReference type="AlphaFoldDB" id="A0A6B1G4B1"/>
<dbReference type="InterPro" id="IPR036388">
    <property type="entry name" value="WH-like_DNA-bd_sf"/>
</dbReference>
<accession>A0A6B1G4B1</accession>
<evidence type="ECO:0000256" key="5">
    <source>
        <dbReference type="ARBA" id="ARBA00023163"/>
    </source>
</evidence>
<evidence type="ECO:0000259" key="7">
    <source>
        <dbReference type="Pfam" id="PF08281"/>
    </source>
</evidence>
<dbReference type="InterPro" id="IPR013324">
    <property type="entry name" value="RNA_pol_sigma_r3/r4-like"/>
</dbReference>
<feature type="domain" description="RNA polymerase sigma factor 70 region 4 type 2" evidence="7">
    <location>
        <begin position="127"/>
        <end position="176"/>
    </location>
</feature>
<dbReference type="Gene3D" id="1.10.1740.10">
    <property type="match status" value="1"/>
</dbReference>
<dbReference type="InterPro" id="IPR014284">
    <property type="entry name" value="RNA_pol_sigma-70_dom"/>
</dbReference>
<keyword evidence="5" id="KW-0804">Transcription</keyword>
<keyword evidence="2" id="KW-0805">Transcription regulation</keyword>
<keyword evidence="3" id="KW-0731">Sigma factor</keyword>
<dbReference type="InterPro" id="IPR013249">
    <property type="entry name" value="RNA_pol_sigma70_r4_t2"/>
</dbReference>
<dbReference type="SUPFAM" id="SSF88946">
    <property type="entry name" value="Sigma2 domain of RNA polymerase sigma factors"/>
    <property type="match status" value="1"/>
</dbReference>
<dbReference type="EMBL" id="VYDA01000579">
    <property type="protein sequence ID" value="MYH63257.1"/>
    <property type="molecule type" value="Genomic_DNA"/>
</dbReference>
<dbReference type="GO" id="GO:0003677">
    <property type="term" value="F:DNA binding"/>
    <property type="evidence" value="ECO:0007669"/>
    <property type="project" value="UniProtKB-KW"/>
</dbReference>
<reference evidence="8" key="1">
    <citation type="submission" date="2019-09" db="EMBL/GenBank/DDBJ databases">
        <title>Characterisation of the sponge microbiome using genome-centric metagenomics.</title>
        <authorList>
            <person name="Engelberts J.P."/>
            <person name="Robbins S.J."/>
            <person name="De Goeij J.M."/>
            <person name="Aranda M."/>
            <person name="Bell S.C."/>
            <person name="Webster N.S."/>
        </authorList>
    </citation>
    <scope>NUCLEOTIDE SEQUENCE</scope>
    <source>
        <strain evidence="8">SB0675_bin_29</strain>
    </source>
</reference>